<keyword evidence="1" id="KW-1133">Transmembrane helix</keyword>
<reference evidence="2 3" key="1">
    <citation type="submission" date="2016-04" db="EMBL/GenBank/DDBJ databases">
        <title>Chloroflexus islandicus sp. nov., a thermophilic filamentous anoxygenic phototrophic bacterium from geyser Strokkur (Iceland).</title>
        <authorList>
            <person name="Gaisin V.A."/>
            <person name="Kalashnikov A.M."/>
            <person name="Sukhacheva M.V."/>
            <person name="Grouzdev D.S."/>
            <person name="Ivanov T.M."/>
            <person name="Kuznetsov B."/>
            <person name="Gorlenko V.M."/>
        </authorList>
    </citation>
    <scope>NUCLEOTIDE SEQUENCE [LARGE SCALE GENOMIC DNA]</scope>
    <source>
        <strain evidence="3">isl-2</strain>
    </source>
</reference>
<dbReference type="AlphaFoldDB" id="A0A178MDA6"/>
<evidence type="ECO:0000313" key="3">
    <source>
        <dbReference type="Proteomes" id="UP000078287"/>
    </source>
</evidence>
<name>A0A178MDA6_9CHLR</name>
<evidence type="ECO:0000313" key="2">
    <source>
        <dbReference type="EMBL" id="OAN46015.1"/>
    </source>
</evidence>
<dbReference type="Proteomes" id="UP000078287">
    <property type="component" value="Unassembled WGS sequence"/>
</dbReference>
<sequence>MHCRRSGQALPLLALMLPVLVLFVMVVIELANLWLAVAVMEDALQQATRSAVQQIEYAALARNGQALRGNRTCQAVTIHAPSQCADIVNVAHQFLLANMQATQLTGIDPAALAAAARWTVLPQGGACAGVASPTPLLCAELQPTLRGLFGLGEVRPRIRAADTIDRLGQP</sequence>
<dbReference type="RefSeq" id="WP_066786690.1">
    <property type="nucleotide sequence ID" value="NZ_LWQS01000049.1"/>
</dbReference>
<gene>
    <name evidence="2" type="ORF">A6A03_01800</name>
</gene>
<keyword evidence="1" id="KW-0812">Transmembrane</keyword>
<organism evidence="2 3">
    <name type="scientific">Chloroflexus islandicus</name>
    <dbReference type="NCBI Taxonomy" id="1707952"/>
    <lineage>
        <taxon>Bacteria</taxon>
        <taxon>Bacillati</taxon>
        <taxon>Chloroflexota</taxon>
        <taxon>Chloroflexia</taxon>
        <taxon>Chloroflexales</taxon>
        <taxon>Chloroflexineae</taxon>
        <taxon>Chloroflexaceae</taxon>
        <taxon>Chloroflexus</taxon>
    </lineage>
</organism>
<dbReference type="EMBL" id="LWQS01000049">
    <property type="protein sequence ID" value="OAN46015.1"/>
    <property type="molecule type" value="Genomic_DNA"/>
</dbReference>
<protein>
    <recommendedName>
        <fullName evidence="4">Pilus assembly protein TadE</fullName>
    </recommendedName>
</protein>
<comment type="caution">
    <text evidence="2">The sequence shown here is derived from an EMBL/GenBank/DDBJ whole genome shotgun (WGS) entry which is preliminary data.</text>
</comment>
<dbReference type="STRING" id="1707952.A6A03_01800"/>
<evidence type="ECO:0008006" key="4">
    <source>
        <dbReference type="Google" id="ProtNLM"/>
    </source>
</evidence>
<keyword evidence="3" id="KW-1185">Reference proteome</keyword>
<evidence type="ECO:0000256" key="1">
    <source>
        <dbReference type="SAM" id="Phobius"/>
    </source>
</evidence>
<feature type="transmembrane region" description="Helical" evidence="1">
    <location>
        <begin position="12"/>
        <end position="35"/>
    </location>
</feature>
<proteinExistence type="predicted"/>
<keyword evidence="1" id="KW-0472">Membrane</keyword>
<accession>A0A178MDA6</accession>
<dbReference type="OrthoDB" id="155983at2"/>